<dbReference type="RefSeq" id="WP_189879988.1">
    <property type="nucleotide sequence ID" value="NZ_BMWA01000037.1"/>
</dbReference>
<accession>A0ABW2E1A2</accession>
<reference evidence="2" key="1">
    <citation type="journal article" date="2019" name="Int. J. Syst. Evol. Microbiol.">
        <title>The Global Catalogue of Microorganisms (GCM) 10K type strain sequencing project: providing services to taxonomists for standard genome sequencing and annotation.</title>
        <authorList>
            <consortium name="The Broad Institute Genomics Platform"/>
            <consortium name="The Broad Institute Genome Sequencing Center for Infectious Disease"/>
            <person name="Wu L."/>
            <person name="Ma J."/>
        </authorList>
    </citation>
    <scope>NUCLEOTIDE SEQUENCE [LARGE SCALE GENOMIC DNA]</scope>
    <source>
        <strain evidence="2">JCM 4855</strain>
    </source>
</reference>
<organism evidence="1 2">
    <name type="scientific">Streptomyces viridiviolaceus</name>
    <dbReference type="NCBI Taxonomy" id="68282"/>
    <lineage>
        <taxon>Bacteria</taxon>
        <taxon>Bacillati</taxon>
        <taxon>Actinomycetota</taxon>
        <taxon>Actinomycetes</taxon>
        <taxon>Kitasatosporales</taxon>
        <taxon>Streptomycetaceae</taxon>
        <taxon>Streptomyces</taxon>
    </lineage>
</organism>
<protein>
    <submittedName>
        <fullName evidence="1">Uncharacterized protein</fullName>
    </submittedName>
</protein>
<proteinExistence type="predicted"/>
<name>A0ABW2E1A2_9ACTN</name>
<sequence>MGRRVEKGGYTAELTDDLEVVYRSPQGRRLKKLPDPIVGAAGLVALLGTRTHLRKHREACRSQAGEWASAGVSVPRALADADPLWREALEAESVELADDLGDGGLWARTYTGFDGRTLTQLLPEQLIPYRDRLMRGQHWEPDGCFSTGIPDPSDGALPFPERVIAAHPGFEEPATETLLRLQERTIQWSFVYKSDIDGVLQGLEESAPALLITLLDEMADLALRQSEHPAAAAWFGRARTAERVRARKVDKEWLVGRYLTYAEGGALSATALRAWARELAVKGVATEADLARFRTVVIRRVKASSEVYTQLAVDVRKLAKAAGLEPERELATLLGEMFAVGGVALSDDKFWADCLKGPAVDMLGTYAPEAVRQVLRLRPRRFGDSPWLWRELLERTGALALLAGEVPGLPVGDAAAWLSACVLANSDGNGTWPVMYEIAERIAPRLAADGVPVEFRYRRIGRHAYGKTPLDLIDLLLEHGAPVADPPELLGPSQLYDVQLSRRPKLEHLQADERFARELRARVRADVEMTTRDLASNSWYQPHDTKGWERIP</sequence>
<gene>
    <name evidence="1" type="ORF">ACFQMH_19740</name>
</gene>
<comment type="caution">
    <text evidence="1">The sequence shown here is derived from an EMBL/GenBank/DDBJ whole genome shotgun (WGS) entry which is preliminary data.</text>
</comment>
<evidence type="ECO:0000313" key="2">
    <source>
        <dbReference type="Proteomes" id="UP001596409"/>
    </source>
</evidence>
<dbReference type="EMBL" id="JBHSYM010000040">
    <property type="protein sequence ID" value="MFC7013915.1"/>
    <property type="molecule type" value="Genomic_DNA"/>
</dbReference>
<dbReference type="Proteomes" id="UP001596409">
    <property type="component" value="Unassembled WGS sequence"/>
</dbReference>
<keyword evidence="2" id="KW-1185">Reference proteome</keyword>
<evidence type="ECO:0000313" key="1">
    <source>
        <dbReference type="EMBL" id="MFC7013915.1"/>
    </source>
</evidence>